<dbReference type="OMA" id="DIKEHVQ"/>
<dbReference type="EMBL" id="ADTU01005256">
    <property type="status" value="NOT_ANNOTATED_CDS"/>
    <property type="molecule type" value="Genomic_DNA"/>
</dbReference>
<evidence type="ECO:0000256" key="2">
    <source>
        <dbReference type="SAM" id="Coils"/>
    </source>
</evidence>
<keyword evidence="1 2" id="KW-0175">Coiled coil</keyword>
<name>A0A158P0K8_ATTCE</name>
<reference evidence="3" key="2">
    <citation type="submission" date="2016-04" db="UniProtKB">
        <authorList>
            <consortium name="EnsemblMetazoa"/>
        </authorList>
    </citation>
    <scope>IDENTIFICATION</scope>
</reference>
<dbReference type="PANTHER" id="PTHR21549:SF0">
    <property type="entry name" value="COILED-COIL DOMAIN-CONTAINING PROTEIN 112"/>
    <property type="match status" value="1"/>
</dbReference>
<sequence length="521" mass="62230">MNGVMRKFLDEITKELKLAQSVTNYHEKDKKEKQISCRKVRSAESTKYRKSLLKLKEQEYLIEKNLTNFMENMKLESEILRPILRNMNDISRNREIFLDSIRKSLDKITEELQLVQSITNCPEQIQKLDTNAYKQRLLKLSQKIQNFQESCQQKITTLSQEQTVLESELREFESNLHKYENATNRIGKPTSAMSSNKENKKCYDYKKIENLHELIAKTGYTDNWSNEDHLLFLKMRKKCSSIPALVAAIRVKCPDLTAETIVNHEAWYKIYLRLREKQRSNIREWRKQKEMEKMKMKNREDETKAETLEKILREKNNSNITKDFSTCVTDKMRTTKTDNSVDINNLKKELIKQWKTEKENKRLLEEEQSKILIESKLAAQEKRKRKRLERLRKVLAEHREKISMEVSFEVSKDDSRPYYNPMLIKAFRKQDAEFTRKKKNLIAVRKSAQNRTIKIARPQITKKQDHSTLLNPTEVWREKCRIPDPNIKESKKLQYIKDVPHLYIQWRNKESMEIKDALTFL</sequence>
<dbReference type="OrthoDB" id="2152435at2759"/>
<evidence type="ECO:0008006" key="5">
    <source>
        <dbReference type="Google" id="ProtNLM"/>
    </source>
</evidence>
<dbReference type="eggNOG" id="ENOG502QUHE">
    <property type="taxonomic scope" value="Eukaryota"/>
</dbReference>
<feature type="coiled-coil region" evidence="2">
    <location>
        <begin position="347"/>
        <end position="401"/>
    </location>
</feature>
<dbReference type="STRING" id="12957.A0A158P0K8"/>
<reference evidence="4" key="1">
    <citation type="journal article" date="2011" name="PLoS Genet.">
        <title>The genome sequence of the leaf-cutter ant Atta cephalotes reveals insights into its obligate symbiotic lifestyle.</title>
        <authorList>
            <person name="Suen G."/>
            <person name="Teiling C."/>
            <person name="Li L."/>
            <person name="Holt C."/>
            <person name="Abouheif E."/>
            <person name="Bornberg-Bauer E."/>
            <person name="Bouffard P."/>
            <person name="Caldera E.J."/>
            <person name="Cash E."/>
            <person name="Cavanaugh A."/>
            <person name="Denas O."/>
            <person name="Elhaik E."/>
            <person name="Fave M.J."/>
            <person name="Gadau J."/>
            <person name="Gibson J.D."/>
            <person name="Graur D."/>
            <person name="Grubbs K.J."/>
            <person name="Hagen D.E."/>
            <person name="Harkins T.T."/>
            <person name="Helmkampf M."/>
            <person name="Hu H."/>
            <person name="Johnson B.R."/>
            <person name="Kim J."/>
            <person name="Marsh S.E."/>
            <person name="Moeller J.A."/>
            <person name="Munoz-Torres M.C."/>
            <person name="Murphy M.C."/>
            <person name="Naughton M.C."/>
            <person name="Nigam S."/>
            <person name="Overson R."/>
            <person name="Rajakumar R."/>
            <person name="Reese J.T."/>
            <person name="Scott J.J."/>
            <person name="Smith C.R."/>
            <person name="Tao S."/>
            <person name="Tsutsui N.D."/>
            <person name="Viljakainen L."/>
            <person name="Wissler L."/>
            <person name="Yandell M.D."/>
            <person name="Zimmer F."/>
            <person name="Taylor J."/>
            <person name="Slater S.C."/>
            <person name="Clifton S.W."/>
            <person name="Warren W.C."/>
            <person name="Elsik C.G."/>
            <person name="Smith C.D."/>
            <person name="Weinstock G.M."/>
            <person name="Gerardo N.M."/>
            <person name="Currie C.R."/>
        </authorList>
    </citation>
    <scope>NUCLEOTIDE SEQUENCE [LARGE SCALE GENOMIC DNA]</scope>
</reference>
<evidence type="ECO:0000313" key="3">
    <source>
        <dbReference type="EnsemblMetazoa" id="XP_012063316.1"/>
    </source>
</evidence>
<proteinExistence type="predicted"/>
<keyword evidence="4" id="KW-1185">Reference proteome</keyword>
<evidence type="ECO:0000313" key="4">
    <source>
        <dbReference type="Proteomes" id="UP000005205"/>
    </source>
</evidence>
<protein>
    <recommendedName>
        <fullName evidence="5">Coiled-coil domain-containing protein 112</fullName>
    </recommendedName>
</protein>
<evidence type="ECO:0000256" key="1">
    <source>
        <dbReference type="ARBA" id="ARBA00023054"/>
    </source>
</evidence>
<dbReference type="InterPro" id="IPR039902">
    <property type="entry name" value="CCDC148/CCDC112"/>
</dbReference>
<dbReference type="KEGG" id="acep:105626634"/>
<dbReference type="AlphaFoldDB" id="A0A158P0K8"/>
<feature type="coiled-coil region" evidence="2">
    <location>
        <begin position="155"/>
        <end position="182"/>
    </location>
</feature>
<dbReference type="PANTHER" id="PTHR21549">
    <property type="entry name" value="MUTATED IN BLADDER CANCER 1"/>
    <property type="match status" value="1"/>
</dbReference>
<dbReference type="InParanoid" id="A0A158P0K8"/>
<accession>A0A158P0K8</accession>
<organism evidence="3 4">
    <name type="scientific">Atta cephalotes</name>
    <name type="common">Leafcutter ant</name>
    <dbReference type="NCBI Taxonomy" id="12957"/>
    <lineage>
        <taxon>Eukaryota</taxon>
        <taxon>Metazoa</taxon>
        <taxon>Ecdysozoa</taxon>
        <taxon>Arthropoda</taxon>
        <taxon>Hexapoda</taxon>
        <taxon>Insecta</taxon>
        <taxon>Pterygota</taxon>
        <taxon>Neoptera</taxon>
        <taxon>Endopterygota</taxon>
        <taxon>Hymenoptera</taxon>
        <taxon>Apocrita</taxon>
        <taxon>Aculeata</taxon>
        <taxon>Formicoidea</taxon>
        <taxon>Formicidae</taxon>
        <taxon>Myrmicinae</taxon>
        <taxon>Atta</taxon>
    </lineage>
</organism>
<gene>
    <name evidence="3" type="primary">105626634</name>
</gene>
<dbReference type="Proteomes" id="UP000005205">
    <property type="component" value="Unassembled WGS sequence"/>
</dbReference>
<feature type="coiled-coil region" evidence="2">
    <location>
        <begin position="282"/>
        <end position="311"/>
    </location>
</feature>
<dbReference type="EnsemblMetazoa" id="XM_012207926.1">
    <property type="protein sequence ID" value="XP_012063316.1"/>
    <property type="gene ID" value="LOC105626634"/>
</dbReference>